<evidence type="ECO:0000313" key="2">
    <source>
        <dbReference type="EMBL" id="GFR51396.1"/>
    </source>
</evidence>
<sequence>ILSLRAPPSDGPLPAPGHRHARTFSDIFRTALGAPAPPATSTAGSTTAGGAAPGLNSTSTSTSTAGASPGLMTGATTAGGGGGGSDASIGGGRSPCVAPLPEFGVMPYSSHLPAPHHQPHHSYGAGGLGAAAAGLAAVSSPSRGPPAAGGMRGGAGAGRGHHRRAATASECDAFASALAAPAPGAPATCTSASTTATGITPTFAASNPASAVPRGGGSLPPATLLALAAEPGLVACQPLLLVRHTLGLLAEGVEALKESLMPLAQGQKGQGKGKGVTPGSDGKQQQQQQLPGYLSRAFAELDHAMAAATEACRVSYAAAVRSALLRGMLAAFDVSGQGAAPSVKALESLLGSLHEELLALVEG</sequence>
<dbReference type="AlphaFoldDB" id="A0AAD3HSK9"/>
<evidence type="ECO:0000256" key="1">
    <source>
        <dbReference type="SAM" id="MobiDB-lite"/>
    </source>
</evidence>
<accession>A0AAD3HSK9</accession>
<reference evidence="2 3" key="1">
    <citation type="journal article" date="2021" name="Sci. Rep.">
        <title>Genome sequencing of the multicellular alga Astrephomene provides insights into convergent evolution of germ-soma differentiation.</title>
        <authorList>
            <person name="Yamashita S."/>
            <person name="Yamamoto K."/>
            <person name="Matsuzaki R."/>
            <person name="Suzuki S."/>
            <person name="Yamaguchi H."/>
            <person name="Hirooka S."/>
            <person name="Minakuchi Y."/>
            <person name="Miyagishima S."/>
            <person name="Kawachi M."/>
            <person name="Toyoda A."/>
            <person name="Nozaki H."/>
        </authorList>
    </citation>
    <scope>NUCLEOTIDE SEQUENCE [LARGE SCALE GENOMIC DNA]</scope>
    <source>
        <strain evidence="2 3">NIES-4017</strain>
    </source>
</reference>
<feature type="compositionally biased region" description="Low complexity" evidence="1">
    <location>
        <begin position="32"/>
        <end position="64"/>
    </location>
</feature>
<organism evidence="2 3">
    <name type="scientific">Astrephomene gubernaculifera</name>
    <dbReference type="NCBI Taxonomy" id="47775"/>
    <lineage>
        <taxon>Eukaryota</taxon>
        <taxon>Viridiplantae</taxon>
        <taxon>Chlorophyta</taxon>
        <taxon>core chlorophytes</taxon>
        <taxon>Chlorophyceae</taxon>
        <taxon>CS clade</taxon>
        <taxon>Chlamydomonadales</taxon>
        <taxon>Astrephomenaceae</taxon>
        <taxon>Astrephomene</taxon>
    </lineage>
</organism>
<name>A0AAD3HSK9_9CHLO</name>
<comment type="caution">
    <text evidence="2">The sequence shown here is derived from an EMBL/GenBank/DDBJ whole genome shotgun (WGS) entry which is preliminary data.</text>
</comment>
<feature type="compositionally biased region" description="Low complexity" evidence="1">
    <location>
        <begin position="138"/>
        <end position="149"/>
    </location>
</feature>
<feature type="region of interest" description="Disordered" evidence="1">
    <location>
        <begin position="138"/>
        <end position="160"/>
    </location>
</feature>
<gene>
    <name evidence="2" type="ORF">Agub_g13834</name>
</gene>
<keyword evidence="3" id="KW-1185">Reference proteome</keyword>
<protein>
    <submittedName>
        <fullName evidence="2">Uncharacterized protein</fullName>
    </submittedName>
</protein>
<evidence type="ECO:0000313" key="3">
    <source>
        <dbReference type="Proteomes" id="UP001054857"/>
    </source>
</evidence>
<feature type="non-terminal residue" evidence="2">
    <location>
        <position position="1"/>
    </location>
</feature>
<dbReference type="EMBL" id="BMAR01000049">
    <property type="protein sequence ID" value="GFR51396.1"/>
    <property type="molecule type" value="Genomic_DNA"/>
</dbReference>
<feature type="region of interest" description="Disordered" evidence="1">
    <location>
        <begin position="264"/>
        <end position="289"/>
    </location>
</feature>
<feature type="region of interest" description="Disordered" evidence="1">
    <location>
        <begin position="1"/>
        <end position="20"/>
    </location>
</feature>
<feature type="region of interest" description="Disordered" evidence="1">
    <location>
        <begin position="32"/>
        <end position="93"/>
    </location>
</feature>
<proteinExistence type="predicted"/>
<feature type="compositionally biased region" description="Gly residues" evidence="1">
    <location>
        <begin position="77"/>
        <end position="93"/>
    </location>
</feature>
<feature type="non-terminal residue" evidence="2">
    <location>
        <position position="363"/>
    </location>
</feature>
<dbReference type="Proteomes" id="UP001054857">
    <property type="component" value="Unassembled WGS sequence"/>
</dbReference>